<reference evidence="2" key="1">
    <citation type="journal article" date="2019" name="MBio">
        <title>Virus Genomes from Deep Sea Sediments Expand the Ocean Megavirome and Support Independent Origins of Viral Gigantism.</title>
        <authorList>
            <person name="Backstrom D."/>
            <person name="Yutin N."/>
            <person name="Jorgensen S.L."/>
            <person name="Dharamshi J."/>
            <person name="Homa F."/>
            <person name="Zaremba-Niedwiedzka K."/>
            <person name="Spang A."/>
            <person name="Wolf Y.I."/>
            <person name="Koonin E.V."/>
            <person name="Ettema T.J."/>
        </authorList>
    </citation>
    <scope>NUCLEOTIDE SEQUENCE</scope>
</reference>
<dbReference type="SMART" id="SM00244">
    <property type="entry name" value="PHB"/>
    <property type="match status" value="1"/>
</dbReference>
<dbReference type="SUPFAM" id="SSF117892">
    <property type="entry name" value="Band 7/SPFH domain"/>
    <property type="match status" value="1"/>
</dbReference>
<evidence type="ECO:0000313" key="2">
    <source>
        <dbReference type="EMBL" id="QBK87449.1"/>
    </source>
</evidence>
<organism evidence="2">
    <name type="scientific">Marseillevirus LCMAC201</name>
    <dbReference type="NCBI Taxonomy" id="2506605"/>
    <lineage>
        <taxon>Viruses</taxon>
        <taxon>Varidnaviria</taxon>
        <taxon>Bamfordvirae</taxon>
        <taxon>Nucleocytoviricota</taxon>
        <taxon>Megaviricetes</taxon>
        <taxon>Pimascovirales</taxon>
        <taxon>Pimascovirales incertae sedis</taxon>
        <taxon>Marseilleviridae</taxon>
    </lineage>
</organism>
<dbReference type="Pfam" id="PF01145">
    <property type="entry name" value="Band_7"/>
    <property type="match status" value="1"/>
</dbReference>
<dbReference type="PANTHER" id="PTHR43446">
    <property type="entry name" value="MEMBRANE PROTEIN-RELATED"/>
    <property type="match status" value="1"/>
</dbReference>
<dbReference type="EMBL" id="MK500352">
    <property type="protein sequence ID" value="QBK87449.1"/>
    <property type="molecule type" value="Genomic_DNA"/>
</dbReference>
<accession>A0A481YWE6</accession>
<dbReference type="InterPro" id="IPR036013">
    <property type="entry name" value="Band_7/SPFH_dom_sf"/>
</dbReference>
<protein>
    <submittedName>
        <fullName evidence="2">SPFH domain / band 7 family protein</fullName>
    </submittedName>
</protein>
<proteinExistence type="predicted"/>
<gene>
    <name evidence="2" type="ORF">LCMAC201_03590</name>
</gene>
<name>A0A481YWE6_9VIRU</name>
<dbReference type="InterPro" id="IPR001107">
    <property type="entry name" value="Band_7"/>
</dbReference>
<dbReference type="Gene3D" id="3.30.479.30">
    <property type="entry name" value="Band 7 domain"/>
    <property type="match status" value="1"/>
</dbReference>
<evidence type="ECO:0000259" key="1">
    <source>
        <dbReference type="SMART" id="SM00244"/>
    </source>
</evidence>
<feature type="domain" description="Band 7" evidence="1">
    <location>
        <begin position="77"/>
        <end position="242"/>
    </location>
</feature>
<dbReference type="PANTHER" id="PTHR43446:SF1">
    <property type="entry name" value="BAND 7 DOMAIN-CONTAINING PROTEIN"/>
    <property type="match status" value="1"/>
</dbReference>
<sequence length="308" mass="35210">MLRSIQRLATKGSYLKTCSATKQCLEISRPATQKYLFSTNQDHPNTDIIQPQELDRKENIIRYIFGIPLSPLYLLGLGWFEVSKNHIGIITCWGKYRETVQNGLHFRMPIGLSKCEIFVGPQSYKMPTSKVVDANGNPIIVSGIVNFQVSNPEKFHFNIKQDEGYIHNQAEAVLKRVVAKYPYEDRTDDNQVSLKNETDEVNQEMKRELEKLVDKAGVQVNEFYLTDLNYAPEISQQMLIRQQARAYIDAKQEIAEAGVQIVHDTLKQLEDKKMDLNEETKNRLISNLITVIASGNNVQPTLPLSHKE</sequence>